<comment type="caution">
    <text evidence="2">The sequence shown here is derived from an EMBL/GenBank/DDBJ whole genome shotgun (WGS) entry which is preliminary data.</text>
</comment>
<organism evidence="2 3">
    <name type="scientific">Eumeta variegata</name>
    <name type="common">Bagworm moth</name>
    <name type="synonym">Eumeta japonica</name>
    <dbReference type="NCBI Taxonomy" id="151549"/>
    <lineage>
        <taxon>Eukaryota</taxon>
        <taxon>Metazoa</taxon>
        <taxon>Ecdysozoa</taxon>
        <taxon>Arthropoda</taxon>
        <taxon>Hexapoda</taxon>
        <taxon>Insecta</taxon>
        <taxon>Pterygota</taxon>
        <taxon>Neoptera</taxon>
        <taxon>Endopterygota</taxon>
        <taxon>Lepidoptera</taxon>
        <taxon>Glossata</taxon>
        <taxon>Ditrysia</taxon>
        <taxon>Tineoidea</taxon>
        <taxon>Psychidae</taxon>
        <taxon>Oiketicinae</taxon>
        <taxon>Eumeta</taxon>
    </lineage>
</organism>
<name>A0A4C1SR04_EUMVA</name>
<reference evidence="2 3" key="1">
    <citation type="journal article" date="2019" name="Commun. Biol.">
        <title>The bagworm genome reveals a unique fibroin gene that provides high tensile strength.</title>
        <authorList>
            <person name="Kono N."/>
            <person name="Nakamura H."/>
            <person name="Ohtoshi R."/>
            <person name="Tomita M."/>
            <person name="Numata K."/>
            <person name="Arakawa K."/>
        </authorList>
    </citation>
    <scope>NUCLEOTIDE SEQUENCE [LARGE SCALE GENOMIC DNA]</scope>
</reference>
<evidence type="ECO:0000256" key="1">
    <source>
        <dbReference type="SAM" id="MobiDB-lite"/>
    </source>
</evidence>
<evidence type="ECO:0000313" key="3">
    <source>
        <dbReference type="Proteomes" id="UP000299102"/>
    </source>
</evidence>
<proteinExistence type="predicted"/>
<feature type="region of interest" description="Disordered" evidence="1">
    <location>
        <begin position="1"/>
        <end position="22"/>
    </location>
</feature>
<dbReference type="AlphaFoldDB" id="A0A4C1SR04"/>
<dbReference type="EMBL" id="BGZK01007529">
    <property type="protein sequence ID" value="GBP04394.1"/>
    <property type="molecule type" value="Genomic_DNA"/>
</dbReference>
<dbReference type="Proteomes" id="UP000299102">
    <property type="component" value="Unassembled WGS sequence"/>
</dbReference>
<protein>
    <submittedName>
        <fullName evidence="2">Uncharacterized protein</fullName>
    </submittedName>
</protein>
<gene>
    <name evidence="2" type="ORF">EVAR_72315_1</name>
</gene>
<evidence type="ECO:0000313" key="2">
    <source>
        <dbReference type="EMBL" id="GBP04394.1"/>
    </source>
</evidence>
<accession>A0A4C1SR04</accession>
<sequence>MVKYVDDGGGGGGGDDGETPRACSRNRTCDLVTVGRCSIHSAIEPLQQHPVIRRALQLGPRSRAEFFSFQRAALEQKNKALNEPKFEELKILTSL</sequence>
<keyword evidence="3" id="KW-1185">Reference proteome</keyword>